<accession>A0A1H2QKV0</accession>
<organism evidence="1 2">
    <name type="scientific">Marininema mesophilum</name>
    <dbReference type="NCBI Taxonomy" id="1048340"/>
    <lineage>
        <taxon>Bacteria</taxon>
        <taxon>Bacillati</taxon>
        <taxon>Bacillota</taxon>
        <taxon>Bacilli</taxon>
        <taxon>Bacillales</taxon>
        <taxon>Thermoactinomycetaceae</taxon>
        <taxon>Marininema</taxon>
    </lineage>
</organism>
<evidence type="ECO:0000313" key="1">
    <source>
        <dbReference type="EMBL" id="SDW07039.1"/>
    </source>
</evidence>
<dbReference type="EMBL" id="FNNQ01000001">
    <property type="protein sequence ID" value="SDW07039.1"/>
    <property type="molecule type" value="Genomic_DNA"/>
</dbReference>
<protein>
    <submittedName>
        <fullName evidence="1">Uncharacterized protein</fullName>
    </submittedName>
</protein>
<sequence>MRLEEALFNWLQIRLVWNARPKDRSAEETVRFFQQMLQEDHGVKELSIAVEANKYWVSWQKDGDEESRPYGREQAESLLRSIETEPKYNAAWDCGLEDKS</sequence>
<evidence type="ECO:0000313" key="2">
    <source>
        <dbReference type="Proteomes" id="UP000198534"/>
    </source>
</evidence>
<reference evidence="1 2" key="1">
    <citation type="submission" date="2016-10" db="EMBL/GenBank/DDBJ databases">
        <authorList>
            <person name="de Groot N.N."/>
        </authorList>
    </citation>
    <scope>NUCLEOTIDE SEQUENCE [LARGE SCALE GENOMIC DNA]</scope>
    <source>
        <strain evidence="1 2">DSM 45610</strain>
    </source>
</reference>
<dbReference type="OrthoDB" id="2692034at2"/>
<keyword evidence="2" id="KW-1185">Reference proteome</keyword>
<dbReference type="Proteomes" id="UP000198534">
    <property type="component" value="Unassembled WGS sequence"/>
</dbReference>
<dbReference type="STRING" id="1048340.SAMN05444487_101235"/>
<proteinExistence type="predicted"/>
<dbReference type="RefSeq" id="WP_091734873.1">
    <property type="nucleotide sequence ID" value="NZ_FNNQ01000001.1"/>
</dbReference>
<name>A0A1H2QKV0_9BACL</name>
<gene>
    <name evidence="1" type="ORF">SAMN05444487_101235</name>
</gene>
<dbReference type="AlphaFoldDB" id="A0A1H2QKV0"/>